<sequence>MSENTQCPFNRDQYDIGYDNITVPAGTSAWALSLVYLHRNGWNAPIEHMRLAHKSEVGSADDGAAYIEKSDKNGYWSHWTPTQEDLMACDWKLLQSDNVKPEPVNCMLSFNLKLGTNTYNETNQNWGTYLPTGKCNLVNKLLVL</sequence>
<organism evidence="2 3">
    <name type="scientific">Xenorhabdus griffiniae</name>
    <dbReference type="NCBI Taxonomy" id="351672"/>
    <lineage>
        <taxon>Bacteria</taxon>
        <taxon>Pseudomonadati</taxon>
        <taxon>Pseudomonadota</taxon>
        <taxon>Gammaproteobacteria</taxon>
        <taxon>Enterobacterales</taxon>
        <taxon>Morganellaceae</taxon>
        <taxon>Xenorhabdus</taxon>
    </lineage>
</organism>
<name>A0ABY9XG23_9GAMM</name>
<protein>
    <submittedName>
        <fullName evidence="2">DUF2829 domain-containing protein</fullName>
    </submittedName>
</protein>
<proteinExistence type="predicted"/>
<reference evidence="2 3" key="1">
    <citation type="journal article" date="2023" name="Access Microbiol">
        <title>The genome of a steinernematid-associated Pseudomonas piscis bacterium encodes the biosynthesis of insect toxins.</title>
        <authorList>
            <person name="Awori R.M."/>
            <person name="Hendre P."/>
            <person name="Amugune N.O."/>
        </authorList>
    </citation>
    <scope>NUCLEOTIDE SEQUENCE [LARGE SCALE GENOMIC DNA]</scope>
    <source>
        <strain evidence="2 3">97</strain>
    </source>
</reference>
<feature type="domain" description="Thoeris anti-defense 2-like" evidence="1">
    <location>
        <begin position="37"/>
        <end position="93"/>
    </location>
</feature>
<gene>
    <name evidence="2" type="ORF">QL112_017210</name>
</gene>
<dbReference type="InterPro" id="IPR021361">
    <property type="entry name" value="Tad2-like_dom"/>
</dbReference>
<evidence type="ECO:0000313" key="2">
    <source>
        <dbReference type="EMBL" id="WNH01520.1"/>
    </source>
</evidence>
<dbReference type="GeneID" id="88857333"/>
<dbReference type="RefSeq" id="WP_189760327.1">
    <property type="nucleotide sequence ID" value="NZ_CAWPOC010000091.1"/>
</dbReference>
<dbReference type="EMBL" id="CP133647">
    <property type="protein sequence ID" value="WNH01520.1"/>
    <property type="molecule type" value="Genomic_DNA"/>
</dbReference>
<evidence type="ECO:0000259" key="1">
    <source>
        <dbReference type="Pfam" id="PF11195"/>
    </source>
</evidence>
<evidence type="ECO:0000313" key="3">
    <source>
        <dbReference type="Proteomes" id="UP001300348"/>
    </source>
</evidence>
<dbReference type="Proteomes" id="UP001300348">
    <property type="component" value="Chromosome"/>
</dbReference>
<keyword evidence="3" id="KW-1185">Reference proteome</keyword>
<accession>A0ABY9XG23</accession>
<dbReference type="Pfam" id="PF11195">
    <property type="entry name" value="Tad2-like"/>
    <property type="match status" value="1"/>
</dbReference>